<evidence type="ECO:0000313" key="3">
    <source>
        <dbReference type="Proteomes" id="UP001152523"/>
    </source>
</evidence>
<proteinExistence type="predicted"/>
<dbReference type="EMBL" id="CAMAPF010000395">
    <property type="protein sequence ID" value="CAH9117296.1"/>
    <property type="molecule type" value="Genomic_DNA"/>
</dbReference>
<organism evidence="1 3">
    <name type="scientific">Cuscuta epithymum</name>
    <dbReference type="NCBI Taxonomy" id="186058"/>
    <lineage>
        <taxon>Eukaryota</taxon>
        <taxon>Viridiplantae</taxon>
        <taxon>Streptophyta</taxon>
        <taxon>Embryophyta</taxon>
        <taxon>Tracheophyta</taxon>
        <taxon>Spermatophyta</taxon>
        <taxon>Magnoliopsida</taxon>
        <taxon>eudicotyledons</taxon>
        <taxon>Gunneridae</taxon>
        <taxon>Pentapetalae</taxon>
        <taxon>asterids</taxon>
        <taxon>lamiids</taxon>
        <taxon>Solanales</taxon>
        <taxon>Convolvulaceae</taxon>
        <taxon>Cuscuteae</taxon>
        <taxon>Cuscuta</taxon>
        <taxon>Cuscuta subgen. Cuscuta</taxon>
    </lineage>
</organism>
<keyword evidence="3" id="KW-1185">Reference proteome</keyword>
<dbReference type="Proteomes" id="UP001152523">
    <property type="component" value="Unassembled WGS sequence"/>
</dbReference>
<protein>
    <submittedName>
        <fullName evidence="1">Uncharacterized protein</fullName>
    </submittedName>
</protein>
<reference evidence="1" key="1">
    <citation type="submission" date="2022-07" db="EMBL/GenBank/DDBJ databases">
        <authorList>
            <person name="Macas J."/>
            <person name="Novak P."/>
            <person name="Neumann P."/>
        </authorList>
    </citation>
    <scope>NUCLEOTIDE SEQUENCE</scope>
</reference>
<evidence type="ECO:0000313" key="2">
    <source>
        <dbReference type="EMBL" id="CAH9143086.1"/>
    </source>
</evidence>
<sequence>MKMAIGAEEEEPDLDEADVEVVTDERRARPPPEPLPWSASKSRVWKKMSELYFNSVLFSLCFSDELHVVLDVFLFPSRDILEFRLSDEKFGLSVIDSVKLITGSANVIASTKTFYHYVYLFFFDCII</sequence>
<comment type="caution">
    <text evidence="1">The sequence shown here is derived from an EMBL/GenBank/DDBJ whole genome shotgun (WGS) entry which is preliminary data.</text>
</comment>
<feature type="non-terminal residue" evidence="1">
    <location>
        <position position="127"/>
    </location>
</feature>
<dbReference type="AlphaFoldDB" id="A0AAV0EAE0"/>
<evidence type="ECO:0000313" key="1">
    <source>
        <dbReference type="EMBL" id="CAH9117296.1"/>
    </source>
</evidence>
<accession>A0AAV0EAE0</accession>
<gene>
    <name evidence="1" type="ORF">CEPIT_LOCUS21817</name>
    <name evidence="2" type="ORF">CEPIT_LOCUS40394</name>
</gene>
<name>A0AAV0EAE0_9ASTE</name>
<dbReference type="EMBL" id="CAMAPF010001048">
    <property type="protein sequence ID" value="CAH9143086.1"/>
    <property type="molecule type" value="Genomic_DNA"/>
</dbReference>